<dbReference type="PRINTS" id="PR00080">
    <property type="entry name" value="SDRFAMILY"/>
</dbReference>
<protein>
    <submittedName>
        <fullName evidence="3">SDR family oxidoreductase</fullName>
    </submittedName>
</protein>
<dbReference type="Gene3D" id="3.40.50.720">
    <property type="entry name" value="NAD(P)-binding Rossmann-like Domain"/>
    <property type="match status" value="1"/>
</dbReference>
<dbReference type="InterPro" id="IPR036291">
    <property type="entry name" value="NAD(P)-bd_dom_sf"/>
</dbReference>
<dbReference type="Proteomes" id="UP001500975">
    <property type="component" value="Unassembled WGS sequence"/>
</dbReference>
<dbReference type="InterPro" id="IPR002347">
    <property type="entry name" value="SDR_fam"/>
</dbReference>
<proteinExistence type="inferred from homology"/>
<dbReference type="InterPro" id="IPR057326">
    <property type="entry name" value="KR_dom"/>
</dbReference>
<comment type="caution">
    <text evidence="3">The sequence shown here is derived from an EMBL/GenBank/DDBJ whole genome shotgun (WGS) entry which is preliminary data.</text>
</comment>
<dbReference type="SUPFAM" id="SSF51735">
    <property type="entry name" value="NAD(P)-binding Rossmann-fold domains"/>
    <property type="match status" value="1"/>
</dbReference>
<dbReference type="InterPro" id="IPR020904">
    <property type="entry name" value="Sc_DH/Rdtase_CS"/>
</dbReference>
<name>A0ABP8I922_9BURK</name>
<evidence type="ECO:0000313" key="4">
    <source>
        <dbReference type="Proteomes" id="UP001500975"/>
    </source>
</evidence>
<accession>A0ABP8I922</accession>
<feature type="domain" description="Ketoreductase" evidence="2">
    <location>
        <begin position="2"/>
        <end position="169"/>
    </location>
</feature>
<dbReference type="EMBL" id="BAABGJ010000079">
    <property type="protein sequence ID" value="GAA4353759.1"/>
    <property type="molecule type" value="Genomic_DNA"/>
</dbReference>
<dbReference type="PROSITE" id="PS00061">
    <property type="entry name" value="ADH_SHORT"/>
    <property type="match status" value="1"/>
</dbReference>
<dbReference type="PRINTS" id="PR00081">
    <property type="entry name" value="GDHRDH"/>
</dbReference>
<dbReference type="Pfam" id="PF13561">
    <property type="entry name" value="adh_short_C2"/>
    <property type="match status" value="1"/>
</dbReference>
<dbReference type="SMART" id="SM00822">
    <property type="entry name" value="PKS_KR"/>
    <property type="match status" value="1"/>
</dbReference>
<comment type="similarity">
    <text evidence="1">Belongs to the short-chain dehydrogenases/reductases (SDR) family.</text>
</comment>
<gene>
    <name evidence="3" type="ORF">GCM10023165_44310</name>
</gene>
<reference evidence="4" key="1">
    <citation type="journal article" date="2019" name="Int. J. Syst. Evol. Microbiol.">
        <title>The Global Catalogue of Microorganisms (GCM) 10K type strain sequencing project: providing services to taxonomists for standard genome sequencing and annotation.</title>
        <authorList>
            <consortium name="The Broad Institute Genomics Platform"/>
            <consortium name="The Broad Institute Genome Sequencing Center for Infectious Disease"/>
            <person name="Wu L."/>
            <person name="Ma J."/>
        </authorList>
    </citation>
    <scope>NUCLEOTIDE SEQUENCE [LARGE SCALE GENOMIC DNA]</scope>
    <source>
        <strain evidence="4">JCM 17804</strain>
    </source>
</reference>
<evidence type="ECO:0000256" key="1">
    <source>
        <dbReference type="ARBA" id="ARBA00006484"/>
    </source>
</evidence>
<dbReference type="NCBIfam" id="NF009466">
    <property type="entry name" value="PRK12826.1-2"/>
    <property type="match status" value="1"/>
</dbReference>
<keyword evidence="4" id="KW-1185">Reference proteome</keyword>
<organism evidence="3 4">
    <name type="scientific">Variovorax defluvii</name>
    <dbReference type="NCBI Taxonomy" id="913761"/>
    <lineage>
        <taxon>Bacteria</taxon>
        <taxon>Pseudomonadati</taxon>
        <taxon>Pseudomonadota</taxon>
        <taxon>Betaproteobacteria</taxon>
        <taxon>Burkholderiales</taxon>
        <taxon>Comamonadaceae</taxon>
        <taxon>Variovorax</taxon>
    </lineage>
</organism>
<dbReference type="PANTHER" id="PTHR42760">
    <property type="entry name" value="SHORT-CHAIN DEHYDROGENASES/REDUCTASES FAMILY MEMBER"/>
    <property type="match status" value="1"/>
</dbReference>
<sequence>MAVVTGGAGGIGNAVARRLLEGGSSVVIIDSNQAALDKALAAFSAFEDRVHARCVDVRDPTAVQQCADDVEASIGPVDALATCAGVTRSGPAEAMSFANWKLVLDVNLDGTFLCCQAFGKGMLARGRGAIVTISSTAGLGGASGRANYSASKHAVIGLTKTLGIEWGRRGVRVNVVAPGPVNTEMLDRVPERVRFGTYVARTPLARLAGPEEIAETVRYLLSPAASYVNAAVIPVDGGYSSGFATSQSGADFGV</sequence>
<evidence type="ECO:0000259" key="2">
    <source>
        <dbReference type="SMART" id="SM00822"/>
    </source>
</evidence>
<evidence type="ECO:0000313" key="3">
    <source>
        <dbReference type="EMBL" id="GAA4353759.1"/>
    </source>
</evidence>